<keyword evidence="1" id="KW-0134">Cell wall</keyword>
<feature type="domain" description="Gram-positive cocci surface proteins LPxTG" evidence="7">
    <location>
        <begin position="34"/>
        <end position="67"/>
    </location>
</feature>
<organism evidence="8">
    <name type="scientific">Streptococcus sanguinis</name>
    <dbReference type="NCBI Taxonomy" id="1305"/>
    <lineage>
        <taxon>Bacteria</taxon>
        <taxon>Bacillati</taxon>
        <taxon>Bacillota</taxon>
        <taxon>Bacilli</taxon>
        <taxon>Lactobacillales</taxon>
        <taxon>Streptococcaceae</taxon>
        <taxon>Streptococcus</taxon>
    </lineage>
</organism>
<keyword evidence="3" id="KW-0732">Signal</keyword>
<proteinExistence type="predicted"/>
<sequence>MFTPNHTNTTKPPAPKGDLPPAPTPEPPKPKKILPKTGTSVTMVYEVIVGLVLVLMGALLRRRKTKH</sequence>
<keyword evidence="6" id="KW-1133">Transmembrane helix</keyword>
<evidence type="ECO:0000256" key="3">
    <source>
        <dbReference type="ARBA" id="ARBA00022729"/>
    </source>
</evidence>
<keyword evidence="6" id="KW-0472">Membrane</keyword>
<feature type="region of interest" description="Disordered" evidence="5">
    <location>
        <begin position="1"/>
        <end position="35"/>
    </location>
</feature>
<name>A0A7Y0YRW9_STRSA</name>
<evidence type="ECO:0000256" key="1">
    <source>
        <dbReference type="ARBA" id="ARBA00022512"/>
    </source>
</evidence>
<keyword evidence="6" id="KW-0812">Transmembrane</keyword>
<evidence type="ECO:0000313" key="8">
    <source>
        <dbReference type="EMBL" id="NMX24703.1"/>
    </source>
</evidence>
<evidence type="ECO:0000256" key="5">
    <source>
        <dbReference type="SAM" id="MobiDB-lite"/>
    </source>
</evidence>
<dbReference type="EMBL" id="JABBCN010000002">
    <property type="protein sequence ID" value="NMX24703.1"/>
    <property type="molecule type" value="Genomic_DNA"/>
</dbReference>
<dbReference type="NCBIfam" id="TIGR01167">
    <property type="entry name" value="LPXTG_anchor"/>
    <property type="match status" value="1"/>
</dbReference>
<dbReference type="InterPro" id="IPR019931">
    <property type="entry name" value="LPXTG_anchor"/>
</dbReference>
<evidence type="ECO:0000256" key="4">
    <source>
        <dbReference type="ARBA" id="ARBA00023088"/>
    </source>
</evidence>
<evidence type="ECO:0000256" key="6">
    <source>
        <dbReference type="SAM" id="Phobius"/>
    </source>
</evidence>
<comment type="caution">
    <text evidence="8">The sequence shown here is derived from an EMBL/GenBank/DDBJ whole genome shotgun (WGS) entry which is preliminary data.</text>
</comment>
<feature type="compositionally biased region" description="Pro residues" evidence="5">
    <location>
        <begin position="12"/>
        <end position="27"/>
    </location>
</feature>
<reference evidence="8" key="1">
    <citation type="submission" date="2020-04" db="EMBL/GenBank/DDBJ databases">
        <authorList>
            <person name="Chakraborty B."/>
            <person name="Walker A.R."/>
            <person name="Burne R.A."/>
        </authorList>
    </citation>
    <scope>NUCLEOTIDE SEQUENCE [LARGE SCALE GENOMIC DNA]</scope>
    <source>
        <strain evidence="8">BCA8</strain>
    </source>
</reference>
<evidence type="ECO:0000259" key="7">
    <source>
        <dbReference type="PROSITE" id="PS50847"/>
    </source>
</evidence>
<feature type="transmembrane region" description="Helical" evidence="6">
    <location>
        <begin position="43"/>
        <end position="60"/>
    </location>
</feature>
<keyword evidence="4" id="KW-0572">Peptidoglycan-anchor</keyword>
<gene>
    <name evidence="8" type="ORF">HGP05_04480</name>
</gene>
<keyword evidence="2" id="KW-0964">Secreted</keyword>
<accession>A0A7Y0YRW9</accession>
<dbReference type="AlphaFoldDB" id="A0A7Y0YRW9"/>
<dbReference type="Pfam" id="PF00746">
    <property type="entry name" value="Gram_pos_anchor"/>
    <property type="match status" value="1"/>
</dbReference>
<evidence type="ECO:0000256" key="2">
    <source>
        <dbReference type="ARBA" id="ARBA00022525"/>
    </source>
</evidence>
<dbReference type="PROSITE" id="PS50847">
    <property type="entry name" value="GRAM_POS_ANCHORING"/>
    <property type="match status" value="1"/>
</dbReference>
<protein>
    <submittedName>
        <fullName evidence="8">LPXTG cell wall anchor domain-containing protein</fullName>
    </submittedName>
</protein>